<organism evidence="2 3">
    <name type="scientific">Nocardioides aquaticus</name>
    <dbReference type="NCBI Taxonomy" id="160826"/>
    <lineage>
        <taxon>Bacteria</taxon>
        <taxon>Bacillati</taxon>
        <taxon>Actinomycetota</taxon>
        <taxon>Actinomycetes</taxon>
        <taxon>Propionibacteriales</taxon>
        <taxon>Nocardioidaceae</taxon>
        <taxon>Nocardioides</taxon>
    </lineage>
</organism>
<dbReference type="Proteomes" id="UP000679307">
    <property type="component" value="Chromosome"/>
</dbReference>
<feature type="region of interest" description="Disordered" evidence="1">
    <location>
        <begin position="254"/>
        <end position="360"/>
    </location>
</feature>
<accession>A0ABX8EH63</accession>
<evidence type="ECO:0000256" key="1">
    <source>
        <dbReference type="SAM" id="MobiDB-lite"/>
    </source>
</evidence>
<feature type="compositionally biased region" description="Basic residues" evidence="1">
    <location>
        <begin position="277"/>
        <end position="299"/>
    </location>
</feature>
<keyword evidence="3" id="KW-1185">Reference proteome</keyword>
<proteinExistence type="predicted"/>
<sequence length="360" mass="38816">MGVAQPQVLVADVGAAAALLLGQEVDVVEAGQRGGRVVLPVPEQHPLAGHQLVPRDPVAVPGPRADHRVAVVAQQRGEPVGQPRPVGLGDERVDLAPQPVDEGGVTQRLRDHAARGGQGAHLRHRRLVTGTPGRAHQGGDHQHVTAVPPHVGQCARRHQTRDVLDGLLGEDRVLGLHHRLGDLTPADLGDRQRCAVGGERPHHQGPVGSGLPEPDHDVRDIADDRTEQVLDPARLRGGHDMQVACAEPVEQRPALQVGQGQHGQPPEPALGGPQRHRDLRRPRHQVARATQRRHHRVRRVPTPAGRTPAGRPPWAACQRDRTGCRPQGLGRRPHRGRARAGGRPPPHRAHRHSSIIGPGW</sequence>
<name>A0ABX8EH63_9ACTN</name>
<dbReference type="EMBL" id="CP075371">
    <property type="protein sequence ID" value="QVT78407.1"/>
    <property type="molecule type" value="Genomic_DNA"/>
</dbReference>
<evidence type="ECO:0000313" key="3">
    <source>
        <dbReference type="Proteomes" id="UP000679307"/>
    </source>
</evidence>
<feature type="region of interest" description="Disordered" evidence="1">
    <location>
        <begin position="79"/>
        <end position="103"/>
    </location>
</feature>
<protein>
    <submittedName>
        <fullName evidence="2">Uncharacterized protein</fullName>
    </submittedName>
</protein>
<reference evidence="2 3" key="1">
    <citation type="submission" date="2021-05" db="EMBL/GenBank/DDBJ databases">
        <title>Complete genome of Nocardioides aquaticus KCTC 9944T isolated from meromictic and hypersaline Ekho Lake, Antarctica.</title>
        <authorList>
            <person name="Hwang K."/>
            <person name="Kim K.M."/>
            <person name="Choe H."/>
        </authorList>
    </citation>
    <scope>NUCLEOTIDE SEQUENCE [LARGE SCALE GENOMIC DNA]</scope>
    <source>
        <strain evidence="2 3">KCTC 9944</strain>
    </source>
</reference>
<gene>
    <name evidence="2" type="ORF">ENKNEFLB_00784</name>
</gene>
<feature type="compositionally biased region" description="Basic residues" evidence="1">
    <location>
        <begin position="331"/>
        <end position="353"/>
    </location>
</feature>
<evidence type="ECO:0000313" key="2">
    <source>
        <dbReference type="EMBL" id="QVT78407.1"/>
    </source>
</evidence>